<dbReference type="InterPro" id="IPR011990">
    <property type="entry name" value="TPR-like_helical_dom_sf"/>
</dbReference>
<dbReference type="PANTHER" id="PTHR47642">
    <property type="entry name" value="ATP-DEPENDENT DNA HELICASE"/>
    <property type="match status" value="1"/>
</dbReference>
<comment type="caution">
    <text evidence="2">The sequence shown here is derived from an EMBL/GenBank/DDBJ whole genome shotgun (WGS) entry which is preliminary data.</text>
</comment>
<name>A0A4Q0U732_9BACT</name>
<evidence type="ECO:0000313" key="3">
    <source>
        <dbReference type="Proteomes" id="UP000711407"/>
    </source>
</evidence>
<dbReference type="SUPFAM" id="SSF48452">
    <property type="entry name" value="TPR-like"/>
    <property type="match status" value="1"/>
</dbReference>
<feature type="domain" description="DNA helicase Pif1-like DEAD-box helicase" evidence="1">
    <location>
        <begin position="30"/>
        <end position="226"/>
    </location>
</feature>
<dbReference type="AlphaFoldDB" id="A0A4Q0U732"/>
<organism evidence="2 3">
    <name type="scientific">Candidatus Amulumruptor caecigallinarius</name>
    <dbReference type="NCBI Taxonomy" id="2109911"/>
    <lineage>
        <taxon>Bacteria</taxon>
        <taxon>Pseudomonadati</taxon>
        <taxon>Bacteroidota</taxon>
        <taxon>Bacteroidia</taxon>
        <taxon>Bacteroidales</taxon>
        <taxon>Muribaculaceae</taxon>
        <taxon>Candidatus Amulumruptor</taxon>
    </lineage>
</organism>
<protein>
    <submittedName>
        <fullName evidence="2">AAA family ATPase</fullName>
    </submittedName>
</protein>
<dbReference type="InterPro" id="IPR051055">
    <property type="entry name" value="PIF1_helicase"/>
</dbReference>
<dbReference type="InterPro" id="IPR010285">
    <property type="entry name" value="DNA_helicase_pif1-like_DEAD"/>
</dbReference>
<dbReference type="CDD" id="cd18809">
    <property type="entry name" value="SF1_C_RecD"/>
    <property type="match status" value="1"/>
</dbReference>
<dbReference type="Pfam" id="PF05970">
    <property type="entry name" value="PIF1"/>
    <property type="match status" value="1"/>
</dbReference>
<sequence length="627" mass="71803">MTYKSRSDRQTPGVEINLDNREFQNAWNLITNTNQSVFLTGKAGTGKSTFLKYVTANTAKKHVVLAPTGIAAVNVGGQTLHSFFKLPLKPLLPDDVEFSSRRLQKRMKYSTKFVKLLKSLELIIIDEISMVRADIIDFIDRLLRHYCRNPREPFAGKQLLLVGDLFQLEPVVTADMKLLLHRYYPNAYFFSASVFKQIPLVSVELTKVYRQTQEEFISLLDRVRMGVPTADDILKINARIAKPTTDLRKEMVMTLATRRDTVEAINDARLKEIRRPMRSYEGIVTGEFPDNNLPTPRTLQLKEGAQIVFVKNDYDRRWVNGSVGKVTKCLPERIEVTLENGTTHEVEQERWSNIVYEYDERRKSVIEKEIGAYVQYPLKLAWALTIHKSQGLTFNNLIIDMGAGAFSSGQTYVALSRCRSLEGMRLLSPLSPKDIFVNRAISEFSRTFNDEKLLQDALRRGRRRDNLQKAATLWEQNEYAMAYDKIREVFTDEPTLLANPLLDRFIRAKITRLQQDTQATIDCLTTQLGEKEALLATLSDEYVELGYYCLEDGQELTPAIANFDKALRLTPDNVRAMIGRALALIEQREFHDAMDTLLKAQTIVSKKDKRSIEIIERAISEINRKLG</sequence>
<dbReference type="GO" id="GO:0006281">
    <property type="term" value="P:DNA repair"/>
    <property type="evidence" value="ECO:0007669"/>
    <property type="project" value="InterPro"/>
</dbReference>
<reference evidence="2" key="2">
    <citation type="submission" date="2021-09" db="EMBL/GenBank/DDBJ databases">
        <authorList>
            <person name="Gilroy R."/>
        </authorList>
    </citation>
    <scope>NUCLEOTIDE SEQUENCE</scope>
    <source>
        <strain evidence="2">4100</strain>
    </source>
</reference>
<gene>
    <name evidence="2" type="ORF">K8V47_07520</name>
</gene>
<accession>A0A4Q0U732</accession>
<dbReference type="Gene3D" id="1.25.40.10">
    <property type="entry name" value="Tetratricopeptide repeat domain"/>
    <property type="match status" value="1"/>
</dbReference>
<dbReference type="Proteomes" id="UP000711407">
    <property type="component" value="Unassembled WGS sequence"/>
</dbReference>
<proteinExistence type="predicted"/>
<dbReference type="Gene3D" id="3.40.50.300">
    <property type="entry name" value="P-loop containing nucleotide triphosphate hydrolases"/>
    <property type="match status" value="2"/>
</dbReference>
<dbReference type="InterPro" id="IPR027417">
    <property type="entry name" value="P-loop_NTPase"/>
</dbReference>
<dbReference type="SUPFAM" id="SSF52540">
    <property type="entry name" value="P-loop containing nucleoside triphosphate hydrolases"/>
    <property type="match status" value="2"/>
</dbReference>
<dbReference type="GO" id="GO:0000723">
    <property type="term" value="P:telomere maintenance"/>
    <property type="evidence" value="ECO:0007669"/>
    <property type="project" value="InterPro"/>
</dbReference>
<dbReference type="FunFam" id="3.40.50.300:FF:001498">
    <property type="entry name" value="ATP-dependent DNA helicase"/>
    <property type="match status" value="1"/>
</dbReference>
<evidence type="ECO:0000259" key="1">
    <source>
        <dbReference type="Pfam" id="PF05970"/>
    </source>
</evidence>
<reference evidence="2" key="1">
    <citation type="journal article" date="2021" name="PeerJ">
        <title>Extensive microbial diversity within the chicken gut microbiome revealed by metagenomics and culture.</title>
        <authorList>
            <person name="Gilroy R."/>
            <person name="Ravi A."/>
            <person name="Getino M."/>
            <person name="Pursley I."/>
            <person name="Horton D.L."/>
            <person name="Alikhan N.F."/>
            <person name="Baker D."/>
            <person name="Gharbi K."/>
            <person name="Hall N."/>
            <person name="Watson M."/>
            <person name="Adriaenssens E.M."/>
            <person name="Foster-Nyarko E."/>
            <person name="Jarju S."/>
            <person name="Secka A."/>
            <person name="Antonio M."/>
            <person name="Oren A."/>
            <person name="Chaudhuri R.R."/>
            <person name="La Ragione R."/>
            <person name="Hildebrand F."/>
            <person name="Pallen M.J."/>
        </authorList>
    </citation>
    <scope>NUCLEOTIDE SEQUENCE</scope>
    <source>
        <strain evidence="2">4100</strain>
    </source>
</reference>
<dbReference type="PANTHER" id="PTHR47642:SF7">
    <property type="entry name" value="ATP-DEPENDENT DNA HELICASE PIF1"/>
    <property type="match status" value="1"/>
</dbReference>
<evidence type="ECO:0000313" key="2">
    <source>
        <dbReference type="EMBL" id="HJE39586.1"/>
    </source>
</evidence>
<dbReference type="EMBL" id="DYXT01000039">
    <property type="protein sequence ID" value="HJE39586.1"/>
    <property type="molecule type" value="Genomic_DNA"/>
</dbReference>
<dbReference type="GO" id="GO:0003678">
    <property type="term" value="F:DNA helicase activity"/>
    <property type="evidence" value="ECO:0007669"/>
    <property type="project" value="InterPro"/>
</dbReference>